<protein>
    <submittedName>
        <fullName evidence="2">Uncharacterized protein</fullName>
    </submittedName>
</protein>
<feature type="compositionally biased region" description="Basic and acidic residues" evidence="1">
    <location>
        <begin position="88"/>
        <end position="97"/>
    </location>
</feature>
<sequence>MPDWLRKFLKLDWEMPANQSSLREFPRAPATSTRPTQNLEDYAPAQTAVASYEPAQVAAAPSYTPPAQPAWKPVRMDGPINFRTSQPKPKDAAKGEAAEEQSEPAEVRFVGPTSRAEPPTRLDTNGNPVPVEGYVQPVSYMVRGFVRGALPPQGLEQFTREVRATATDVWNFYSYWTRFQTDDFVRFGRSVVTNIVESLPSPAGISAPHAGRIRRAIKVNAPNGNGGDKKHKPAAEE</sequence>
<keyword evidence="3" id="KW-1185">Reference proteome</keyword>
<dbReference type="Proteomes" id="UP000220527">
    <property type="component" value="Unassembled WGS sequence"/>
</dbReference>
<accession>A0A2A6RM18</accession>
<proteinExistence type="predicted"/>
<name>A0A2A6RM18_9CHLR</name>
<gene>
    <name evidence="2" type="ORF">CJ255_05315</name>
</gene>
<dbReference type="AlphaFoldDB" id="A0A2A6RM18"/>
<reference evidence="3" key="1">
    <citation type="submission" date="2017-08" db="EMBL/GenBank/DDBJ databases">
        <authorList>
            <person name="Grouzdev D.S."/>
            <person name="Gaisin V.A."/>
            <person name="Rysina M.S."/>
            <person name="Gorlenko V.M."/>
        </authorList>
    </citation>
    <scope>NUCLEOTIDE SEQUENCE [LARGE SCALE GENOMIC DNA]</scope>
    <source>
        <strain evidence="3">Kir15-3F</strain>
    </source>
</reference>
<dbReference type="EMBL" id="NQWI01000015">
    <property type="protein sequence ID" value="PDW04112.1"/>
    <property type="molecule type" value="Genomic_DNA"/>
</dbReference>
<feature type="region of interest" description="Disordered" evidence="1">
    <location>
        <begin position="60"/>
        <end position="130"/>
    </location>
</feature>
<evidence type="ECO:0000256" key="1">
    <source>
        <dbReference type="SAM" id="MobiDB-lite"/>
    </source>
</evidence>
<feature type="region of interest" description="Disordered" evidence="1">
    <location>
        <begin position="16"/>
        <end position="43"/>
    </location>
</feature>
<organism evidence="2 3">
    <name type="scientific">Candidatus Viridilinea mediisalina</name>
    <dbReference type="NCBI Taxonomy" id="2024553"/>
    <lineage>
        <taxon>Bacteria</taxon>
        <taxon>Bacillati</taxon>
        <taxon>Chloroflexota</taxon>
        <taxon>Chloroflexia</taxon>
        <taxon>Chloroflexales</taxon>
        <taxon>Chloroflexineae</taxon>
        <taxon>Oscillochloridaceae</taxon>
        <taxon>Candidatus Viridilinea</taxon>
    </lineage>
</organism>
<evidence type="ECO:0000313" key="3">
    <source>
        <dbReference type="Proteomes" id="UP000220527"/>
    </source>
</evidence>
<feature type="compositionally biased region" description="Polar residues" evidence="1">
    <location>
        <begin position="30"/>
        <end position="39"/>
    </location>
</feature>
<evidence type="ECO:0000313" key="2">
    <source>
        <dbReference type="EMBL" id="PDW04112.1"/>
    </source>
</evidence>
<comment type="caution">
    <text evidence="2">The sequence shown here is derived from an EMBL/GenBank/DDBJ whole genome shotgun (WGS) entry which is preliminary data.</text>
</comment>